<protein>
    <submittedName>
        <fullName evidence="1">Uncharacterized protein</fullName>
    </submittedName>
</protein>
<organism evidence="1 2">
    <name type="scientific">Novipirellula caenicola</name>
    <dbReference type="NCBI Taxonomy" id="1536901"/>
    <lineage>
        <taxon>Bacteria</taxon>
        <taxon>Pseudomonadati</taxon>
        <taxon>Planctomycetota</taxon>
        <taxon>Planctomycetia</taxon>
        <taxon>Pirellulales</taxon>
        <taxon>Pirellulaceae</taxon>
        <taxon>Novipirellula</taxon>
    </lineage>
</organism>
<evidence type="ECO:0000313" key="2">
    <source>
        <dbReference type="Proteomes" id="UP001416858"/>
    </source>
</evidence>
<comment type="caution">
    <text evidence="1">The sequence shown here is derived from an EMBL/GenBank/DDBJ whole genome shotgun (WGS) entry which is preliminary data.</text>
</comment>
<name>A0ABP9VHK3_9BACT</name>
<dbReference type="EMBL" id="BAABRO010000001">
    <property type="protein sequence ID" value="GAA5504691.1"/>
    <property type="molecule type" value="Genomic_DNA"/>
</dbReference>
<reference evidence="1 2" key="1">
    <citation type="submission" date="2024-02" db="EMBL/GenBank/DDBJ databases">
        <title>Rhodopirellula caenicola NBRC 110016.</title>
        <authorList>
            <person name="Ichikawa N."/>
            <person name="Katano-Makiyama Y."/>
            <person name="Hidaka K."/>
        </authorList>
    </citation>
    <scope>NUCLEOTIDE SEQUENCE [LARGE SCALE GENOMIC DNA]</scope>
    <source>
        <strain evidence="1 2">NBRC 110016</strain>
    </source>
</reference>
<evidence type="ECO:0000313" key="1">
    <source>
        <dbReference type="EMBL" id="GAA5504691.1"/>
    </source>
</evidence>
<gene>
    <name evidence="1" type="ORF">Rcae01_00130</name>
</gene>
<dbReference type="Proteomes" id="UP001416858">
    <property type="component" value="Unassembled WGS sequence"/>
</dbReference>
<proteinExistence type="predicted"/>
<dbReference type="RefSeq" id="WP_345681742.1">
    <property type="nucleotide sequence ID" value="NZ_BAABRO010000001.1"/>
</dbReference>
<accession>A0ABP9VHK3</accession>
<keyword evidence="2" id="KW-1185">Reference proteome</keyword>
<sequence>MTINSMEGPNKDKTILAIYEIKNADAMRVCYDLSGTDFPKEFKAPKDSEFYLVGYRRQVSETKKDDENPAATSRQP</sequence>